<comment type="similarity">
    <text evidence="1">Belongs to the FAD-binding monooxygenase family.</text>
</comment>
<protein>
    <submittedName>
        <fullName evidence="6">FAD-binding monooxygenase</fullName>
    </submittedName>
</protein>
<evidence type="ECO:0000256" key="3">
    <source>
        <dbReference type="ARBA" id="ARBA00022827"/>
    </source>
</evidence>
<dbReference type="InterPro" id="IPR020946">
    <property type="entry name" value="Flavin_mOase-like"/>
</dbReference>
<keyword evidence="4" id="KW-0560">Oxidoreductase</keyword>
<accession>A0A8H8QYC2</accession>
<evidence type="ECO:0000313" key="7">
    <source>
        <dbReference type="Proteomes" id="UP000431533"/>
    </source>
</evidence>
<evidence type="ECO:0000256" key="1">
    <source>
        <dbReference type="ARBA" id="ARBA00010139"/>
    </source>
</evidence>
<organism evidence="6 7">
    <name type="scientific">Lachnellula hyalina</name>
    <dbReference type="NCBI Taxonomy" id="1316788"/>
    <lineage>
        <taxon>Eukaryota</taxon>
        <taxon>Fungi</taxon>
        <taxon>Dikarya</taxon>
        <taxon>Ascomycota</taxon>
        <taxon>Pezizomycotina</taxon>
        <taxon>Leotiomycetes</taxon>
        <taxon>Helotiales</taxon>
        <taxon>Lachnaceae</taxon>
        <taxon>Lachnellula</taxon>
    </lineage>
</organism>
<dbReference type="GO" id="GO:0050660">
    <property type="term" value="F:flavin adenine dinucleotide binding"/>
    <property type="evidence" value="ECO:0007669"/>
    <property type="project" value="InterPro"/>
</dbReference>
<dbReference type="Gene3D" id="3.50.50.60">
    <property type="entry name" value="FAD/NAD(P)-binding domain"/>
    <property type="match status" value="2"/>
</dbReference>
<keyword evidence="2" id="KW-0285">Flavoprotein</keyword>
<dbReference type="Pfam" id="PF00743">
    <property type="entry name" value="FMO-like"/>
    <property type="match status" value="1"/>
</dbReference>
<dbReference type="EMBL" id="QGMH01000172">
    <property type="protein sequence ID" value="TVY23584.1"/>
    <property type="molecule type" value="Genomic_DNA"/>
</dbReference>
<dbReference type="SUPFAM" id="SSF51905">
    <property type="entry name" value="FAD/NAD(P)-binding domain"/>
    <property type="match status" value="1"/>
</dbReference>
<dbReference type="PANTHER" id="PTHR42877:SF4">
    <property type="entry name" value="FAD_NAD(P)-BINDING DOMAIN-CONTAINING PROTEIN-RELATED"/>
    <property type="match status" value="1"/>
</dbReference>
<dbReference type="GeneID" id="41987727"/>
<evidence type="ECO:0000256" key="4">
    <source>
        <dbReference type="ARBA" id="ARBA00023002"/>
    </source>
</evidence>
<dbReference type="PANTHER" id="PTHR42877">
    <property type="entry name" value="L-ORNITHINE N(5)-MONOOXYGENASE-RELATED"/>
    <property type="match status" value="1"/>
</dbReference>
<dbReference type="GO" id="GO:0050661">
    <property type="term" value="F:NADP binding"/>
    <property type="evidence" value="ECO:0007669"/>
    <property type="project" value="InterPro"/>
</dbReference>
<keyword evidence="7" id="KW-1185">Reference proteome</keyword>
<keyword evidence="5" id="KW-0472">Membrane</keyword>
<proteinExistence type="inferred from homology"/>
<keyword evidence="6" id="KW-0503">Monooxygenase</keyword>
<gene>
    <name evidence="6" type="primary">ktnD_0</name>
    <name evidence="6" type="ORF">LHYA1_G007529</name>
</gene>
<dbReference type="GO" id="GO:0004499">
    <property type="term" value="F:N,N-dimethylaniline monooxygenase activity"/>
    <property type="evidence" value="ECO:0007669"/>
    <property type="project" value="InterPro"/>
</dbReference>
<dbReference type="InterPro" id="IPR051209">
    <property type="entry name" value="FAD-bind_Monooxygenase_sf"/>
</dbReference>
<reference evidence="6 7" key="1">
    <citation type="submission" date="2018-05" db="EMBL/GenBank/DDBJ databases">
        <title>Genome sequencing and assembly of the regulated plant pathogen Lachnellula willkommii and related sister species for the development of diagnostic species identification markers.</title>
        <authorList>
            <person name="Giroux E."/>
            <person name="Bilodeau G."/>
        </authorList>
    </citation>
    <scope>NUCLEOTIDE SEQUENCE [LARGE SCALE GENOMIC DNA]</scope>
    <source>
        <strain evidence="6 7">CBS 185.66</strain>
    </source>
</reference>
<keyword evidence="5" id="KW-1133">Transmembrane helix</keyword>
<evidence type="ECO:0000256" key="2">
    <source>
        <dbReference type="ARBA" id="ARBA00022630"/>
    </source>
</evidence>
<dbReference type="InterPro" id="IPR036188">
    <property type="entry name" value="FAD/NAD-bd_sf"/>
</dbReference>
<comment type="caution">
    <text evidence="6">The sequence shown here is derived from an EMBL/GenBank/DDBJ whole genome shotgun (WGS) entry which is preliminary data.</text>
</comment>
<dbReference type="RefSeq" id="XP_031002372.1">
    <property type="nucleotide sequence ID" value="XM_031152458.1"/>
</dbReference>
<evidence type="ECO:0000256" key="5">
    <source>
        <dbReference type="SAM" id="Phobius"/>
    </source>
</evidence>
<keyword evidence="3" id="KW-0274">FAD</keyword>
<dbReference type="Proteomes" id="UP000431533">
    <property type="component" value="Unassembled WGS sequence"/>
</dbReference>
<evidence type="ECO:0000313" key="6">
    <source>
        <dbReference type="EMBL" id="TVY23584.1"/>
    </source>
</evidence>
<keyword evidence="5" id="KW-0812">Transmembrane</keyword>
<dbReference type="AlphaFoldDB" id="A0A8H8QYC2"/>
<dbReference type="OrthoDB" id="74360at2759"/>
<sequence length="599" mass="66957">MTDQKPSPSTEYGRNTNKADVLIIGAGISGLMIAIEMIRKGNGRNFIIVEQGNQVGGTWNYQRYPGCCCVRFPNDFPDPQAIIIIITISTPQDVWSHLYSLSFEPNPNWTREYPGQEEILAYLIAIAHKYHLYAHIRFSTSITSSRWDESSKTWSSKAERQGSKDSEFSKEYTITSSFLVSAVGQLNVPKYPDGIPGIDSFNGKAMHSARWDWDFDLRDKKVGIIGSGASAAQIIPEIAGVCKSLTVFQRTPNWVIPRCDVPISPSRQALYKYVPWARRRYRAALMDFREGFFDVVFETASPVHGYMMGVSRAHMAAQLPGDEHAELRERLQPHYAVGCKRVIITDDYFPAFARENVNLETGRIEGITEKGVRVEGKEYEFDVLVYATGFKSTQFMYPIQIYGKGGKSIEDIWAGGASAYLGMTVPELPNFSMLYGPNTNLGHNSIILMIEAQAMYINTLITQIQLAKQRGSSLSIQPKSQVVEDYNNEIQARLSQSAFADPNCNSWYKNEAGLITNNWSDAVIPYQKRTSFIDWEDFDIEGTGKVEGEMKGKTSWKRVVEETQVSNTVILAGMITSAVGAIAAGVLLRRGGLKTLLSH</sequence>
<name>A0A8H8QYC2_9HELO</name>
<feature type="transmembrane region" description="Helical" evidence="5">
    <location>
        <begin position="21"/>
        <end position="38"/>
    </location>
</feature>